<proteinExistence type="predicted"/>
<organism evidence="1 2">
    <name type="scientific">Ascobolus immersus RN42</name>
    <dbReference type="NCBI Taxonomy" id="1160509"/>
    <lineage>
        <taxon>Eukaryota</taxon>
        <taxon>Fungi</taxon>
        <taxon>Dikarya</taxon>
        <taxon>Ascomycota</taxon>
        <taxon>Pezizomycotina</taxon>
        <taxon>Pezizomycetes</taxon>
        <taxon>Pezizales</taxon>
        <taxon>Ascobolaceae</taxon>
        <taxon>Ascobolus</taxon>
    </lineage>
</organism>
<keyword evidence="2" id="KW-1185">Reference proteome</keyword>
<dbReference type="AlphaFoldDB" id="A0A3N4I4T8"/>
<accession>A0A3N4I4T8</accession>
<evidence type="ECO:0000313" key="2">
    <source>
        <dbReference type="Proteomes" id="UP000275078"/>
    </source>
</evidence>
<sequence>MCLIEEINELRKDQAVREALLYPNFRRRIEAGLASQSQLDLIRMVLESYMRDIIKYLQRLSSTVPTYRKYIGELSYPVVEADAVNRFRRNVKEKLQLIRFIVRLRAESVEARIWKYLEE</sequence>
<name>A0A3N4I4T8_ASCIM</name>
<evidence type="ECO:0000313" key="1">
    <source>
        <dbReference type="EMBL" id="RPA81103.1"/>
    </source>
</evidence>
<reference evidence="1 2" key="1">
    <citation type="journal article" date="2018" name="Nat. Ecol. Evol.">
        <title>Pezizomycetes genomes reveal the molecular basis of ectomycorrhizal truffle lifestyle.</title>
        <authorList>
            <person name="Murat C."/>
            <person name="Payen T."/>
            <person name="Noel B."/>
            <person name="Kuo A."/>
            <person name="Morin E."/>
            <person name="Chen J."/>
            <person name="Kohler A."/>
            <person name="Krizsan K."/>
            <person name="Balestrini R."/>
            <person name="Da Silva C."/>
            <person name="Montanini B."/>
            <person name="Hainaut M."/>
            <person name="Levati E."/>
            <person name="Barry K.W."/>
            <person name="Belfiori B."/>
            <person name="Cichocki N."/>
            <person name="Clum A."/>
            <person name="Dockter R.B."/>
            <person name="Fauchery L."/>
            <person name="Guy J."/>
            <person name="Iotti M."/>
            <person name="Le Tacon F."/>
            <person name="Lindquist E.A."/>
            <person name="Lipzen A."/>
            <person name="Malagnac F."/>
            <person name="Mello A."/>
            <person name="Molinier V."/>
            <person name="Miyauchi S."/>
            <person name="Poulain J."/>
            <person name="Riccioni C."/>
            <person name="Rubini A."/>
            <person name="Sitrit Y."/>
            <person name="Splivallo R."/>
            <person name="Traeger S."/>
            <person name="Wang M."/>
            <person name="Zifcakova L."/>
            <person name="Wipf D."/>
            <person name="Zambonelli A."/>
            <person name="Paolocci F."/>
            <person name="Nowrousian M."/>
            <person name="Ottonello S."/>
            <person name="Baldrian P."/>
            <person name="Spatafora J.W."/>
            <person name="Henrissat B."/>
            <person name="Nagy L.G."/>
            <person name="Aury J.M."/>
            <person name="Wincker P."/>
            <person name="Grigoriev I.V."/>
            <person name="Bonfante P."/>
            <person name="Martin F.M."/>
        </authorList>
    </citation>
    <scope>NUCLEOTIDE SEQUENCE [LARGE SCALE GENOMIC DNA]</scope>
    <source>
        <strain evidence="1 2">RN42</strain>
    </source>
</reference>
<dbReference type="EMBL" id="ML119682">
    <property type="protein sequence ID" value="RPA81103.1"/>
    <property type="molecule type" value="Genomic_DNA"/>
</dbReference>
<dbReference type="Proteomes" id="UP000275078">
    <property type="component" value="Unassembled WGS sequence"/>
</dbReference>
<gene>
    <name evidence="1" type="ORF">BJ508DRAFT_116710</name>
</gene>
<protein>
    <submittedName>
        <fullName evidence="1">Uncharacterized protein</fullName>
    </submittedName>
</protein>